<sequence>MTGVDEAVRAAAASGFSDSARADRATWLRALATALEADAAELVALAHRETHLSEARLSGEVVRTATQLRFFADVCADGSYLEATIDTPDPSAIPPRPDLRRMLRPIGVVAVFTASNFPFAFSVVGNDTASALAAGCPVVVKAHPGHLQLSRRVARLARTALRDAGAPVDALVLVEGVEAGVELIRHPLVRAVGFTGSTRGGRALFDIAVSRPDPIPFYGELGSVNPVVVTPLAANADAAGLAAGLAGSFTRDGGQYCTKPGIVFVPRGTGFEDALASAVAEAPSQRLLTDGMTAAFAEGSSALAGRGDVEAVVAGRAADPESAPIVLATTAAAFAADPETFQEEHFGPLTLLVRYDDAAPAGDLDRALGMLEGSLTGTVRHAASDDPELLDRVTRSLSRIAGRVLYEGWPTGVAIAWAQHHGGPWPASTASVHTSVGATAIRRFLAPVAYQDAPQVVLPAELRDGNPLGIPRREDGVLIG</sequence>
<feature type="domain" description="Aldehyde dehydrogenase" evidence="2">
    <location>
        <begin position="4"/>
        <end position="359"/>
    </location>
</feature>
<accession>A0ABZ0SRZ2</accession>
<dbReference type="SUPFAM" id="SSF53720">
    <property type="entry name" value="ALDH-like"/>
    <property type="match status" value="1"/>
</dbReference>
<dbReference type="InterPro" id="IPR016162">
    <property type="entry name" value="Ald_DH_N"/>
</dbReference>
<keyword evidence="1" id="KW-0560">Oxidoreductase</keyword>
<dbReference type="Pfam" id="PF00171">
    <property type="entry name" value="Aldedh"/>
    <property type="match status" value="1"/>
</dbReference>
<organism evidence="3 4">
    <name type="scientific">Microbacterium rhizosphaerae</name>
    <dbReference type="NCBI Taxonomy" id="1678237"/>
    <lineage>
        <taxon>Bacteria</taxon>
        <taxon>Bacillati</taxon>
        <taxon>Actinomycetota</taxon>
        <taxon>Actinomycetes</taxon>
        <taxon>Micrococcales</taxon>
        <taxon>Microbacteriaceae</taxon>
        <taxon>Microbacterium</taxon>
    </lineage>
</organism>
<reference evidence="3 4" key="1">
    <citation type="submission" date="2023-11" db="EMBL/GenBank/DDBJ databases">
        <title>Genome sequence of Microbacterium rhizosphaerae KACC 19337.</title>
        <authorList>
            <person name="Choi H."/>
            <person name="Kim S."/>
            <person name="Kim Y."/>
            <person name="Kwon S.-W."/>
            <person name="Heo J."/>
        </authorList>
    </citation>
    <scope>NUCLEOTIDE SEQUENCE [LARGE SCALE GENOMIC DNA]</scope>
    <source>
        <strain evidence="3 4">KACC 19337</strain>
    </source>
</reference>
<name>A0ABZ0SRZ2_9MICO</name>
<evidence type="ECO:0000256" key="1">
    <source>
        <dbReference type="ARBA" id="ARBA00023002"/>
    </source>
</evidence>
<dbReference type="InterPro" id="IPR016161">
    <property type="entry name" value="Ald_DH/histidinol_DH"/>
</dbReference>
<proteinExistence type="predicted"/>
<gene>
    <name evidence="3" type="ORF">SM116_06865</name>
</gene>
<keyword evidence="4" id="KW-1185">Reference proteome</keyword>
<dbReference type="InterPro" id="IPR044151">
    <property type="entry name" value="ALDH_KGSADH"/>
</dbReference>
<dbReference type="EMBL" id="CP139368">
    <property type="protein sequence ID" value="WPR91009.1"/>
    <property type="molecule type" value="Genomic_DNA"/>
</dbReference>
<dbReference type="Gene3D" id="3.40.309.10">
    <property type="entry name" value="Aldehyde Dehydrogenase, Chain A, domain 2"/>
    <property type="match status" value="1"/>
</dbReference>
<dbReference type="PANTHER" id="PTHR43353">
    <property type="entry name" value="SUCCINATE-SEMIALDEHYDE DEHYDROGENASE, MITOCHONDRIAL"/>
    <property type="match status" value="1"/>
</dbReference>
<dbReference type="CDD" id="cd07129">
    <property type="entry name" value="ALDH_KGSADH"/>
    <property type="match status" value="1"/>
</dbReference>
<dbReference type="InterPro" id="IPR015590">
    <property type="entry name" value="Aldehyde_DH_dom"/>
</dbReference>
<evidence type="ECO:0000313" key="4">
    <source>
        <dbReference type="Proteomes" id="UP001323798"/>
    </source>
</evidence>
<dbReference type="InterPro" id="IPR016163">
    <property type="entry name" value="Ald_DH_C"/>
</dbReference>
<dbReference type="Gene3D" id="3.40.605.10">
    <property type="entry name" value="Aldehyde Dehydrogenase, Chain A, domain 1"/>
    <property type="match status" value="1"/>
</dbReference>
<protein>
    <submittedName>
        <fullName evidence="3">Aldehyde dehydrogenase (NADP(+))</fullName>
    </submittedName>
</protein>
<dbReference type="RefSeq" id="WP_320943712.1">
    <property type="nucleotide sequence ID" value="NZ_BAABEU010000004.1"/>
</dbReference>
<dbReference type="Proteomes" id="UP001323798">
    <property type="component" value="Chromosome"/>
</dbReference>
<dbReference type="PANTHER" id="PTHR43353:SF3">
    <property type="entry name" value="ALDEHYDE DEHYDROGENASE-RELATED"/>
    <property type="match status" value="1"/>
</dbReference>
<dbReference type="InterPro" id="IPR050740">
    <property type="entry name" value="Aldehyde_DH_Superfamily"/>
</dbReference>
<evidence type="ECO:0000259" key="2">
    <source>
        <dbReference type="Pfam" id="PF00171"/>
    </source>
</evidence>
<evidence type="ECO:0000313" key="3">
    <source>
        <dbReference type="EMBL" id="WPR91009.1"/>
    </source>
</evidence>